<evidence type="ECO:0000256" key="3">
    <source>
        <dbReference type="PIRSR" id="PIRSR600246-3"/>
    </source>
</evidence>
<dbReference type="InterPro" id="IPR000246">
    <property type="entry name" value="Peptidase_T2"/>
</dbReference>
<dbReference type="Gene3D" id="3.60.20.30">
    <property type="entry name" value="(Glycosyl)asparaginase"/>
    <property type="match status" value="1"/>
</dbReference>
<dbReference type="InterPro" id="IPR029055">
    <property type="entry name" value="Ntn_hydrolases_N"/>
</dbReference>
<dbReference type="PANTHER" id="PTHR10188">
    <property type="entry name" value="L-ASPARAGINASE"/>
    <property type="match status" value="1"/>
</dbReference>
<dbReference type="EC" id="3.5.1.26" evidence="4"/>
<evidence type="ECO:0000313" key="5">
    <source>
        <dbReference type="Proteomes" id="UP000320421"/>
    </source>
</evidence>
<dbReference type="CDD" id="cd04513">
    <property type="entry name" value="Glycosylasparaginase"/>
    <property type="match status" value="1"/>
</dbReference>
<name>A0A517PP60_9PLAN</name>
<gene>
    <name evidence="4" type="ORF">HG66A1_29630</name>
</gene>
<feature type="binding site" evidence="2">
    <location>
        <begin position="275"/>
        <end position="278"/>
    </location>
    <ligand>
        <name>substrate</name>
    </ligand>
</feature>
<sequence>MNPINSHNERDLFKARPNGFSTTVSTNDTKVGDLPRKCLIFESVASYNRGMTDRRHFIKTAAGLGASLSLFTNLKVRAQEGPAPRRPLILCSRGEEWAEKVLRPGWNVFEKGGDILDAVEESARVTELDPEDQSVGYGGLPNEEGVVQLDACFMDGRTHNCGSVAALEMIKTPSSVARLVMERTDHIHLVGEGARKFARAHGFKEENLLTDKSRKMWLRWKENLSDKDDWFPPKDGNYELEKRPTGTINILALDSQGDLAGCTTTSGLFGKLPGRIGDSPIIGAGLYVDNEVGAAGATGRGEEILRTCGSFFVVEQMRAGKSPREACEALCHRIVKINGGPEKVNFTDKIVAINKNGEAGCFAIQGRKDKPPKAAVITAAGTQIVEGGYLIEVG</sequence>
<keyword evidence="5" id="KW-1185">Reference proteome</keyword>
<protein>
    <submittedName>
        <fullName evidence="4">N(4)-(Beta-N-acetylglucosaminyl)-L-asparaginase</fullName>
        <ecNumber evidence="4">3.5.1.26</ecNumber>
    </submittedName>
</protein>
<evidence type="ECO:0000256" key="1">
    <source>
        <dbReference type="PIRSR" id="PIRSR600246-1"/>
    </source>
</evidence>
<dbReference type="Pfam" id="PF01112">
    <property type="entry name" value="Asparaginase_2"/>
    <property type="match status" value="1"/>
</dbReference>
<proteinExistence type="predicted"/>
<evidence type="ECO:0000256" key="2">
    <source>
        <dbReference type="PIRSR" id="PIRSR600246-2"/>
    </source>
</evidence>
<dbReference type="AlphaFoldDB" id="A0A517PP60"/>
<feature type="binding site" evidence="2">
    <location>
        <begin position="298"/>
        <end position="301"/>
    </location>
    <ligand>
        <name>substrate</name>
    </ligand>
</feature>
<keyword evidence="4" id="KW-0378">Hydrolase</keyword>
<dbReference type="Proteomes" id="UP000320421">
    <property type="component" value="Chromosome"/>
</dbReference>
<feature type="active site" description="Nucleophile" evidence="1">
    <location>
        <position position="247"/>
    </location>
</feature>
<organism evidence="4 5">
    <name type="scientific">Gimesia chilikensis</name>
    <dbReference type="NCBI Taxonomy" id="2605989"/>
    <lineage>
        <taxon>Bacteria</taxon>
        <taxon>Pseudomonadati</taxon>
        <taxon>Planctomycetota</taxon>
        <taxon>Planctomycetia</taxon>
        <taxon>Planctomycetales</taxon>
        <taxon>Planctomycetaceae</taxon>
        <taxon>Gimesia</taxon>
    </lineage>
</organism>
<dbReference type="FunFam" id="3.60.20.30:FF:000005">
    <property type="entry name" value="N(4)-(Beta-N-acetylglucosaminyl)-L-asparaginase"/>
    <property type="match status" value="1"/>
</dbReference>
<evidence type="ECO:0000313" key="4">
    <source>
        <dbReference type="EMBL" id="QDT21165.1"/>
    </source>
</evidence>
<dbReference type="GO" id="GO:0005737">
    <property type="term" value="C:cytoplasm"/>
    <property type="evidence" value="ECO:0007669"/>
    <property type="project" value="TreeGrafter"/>
</dbReference>
<dbReference type="PANTHER" id="PTHR10188:SF6">
    <property type="entry name" value="N(4)-(BETA-N-ACETYLGLUCOSAMINYL)-L-ASPARAGINASE"/>
    <property type="match status" value="1"/>
</dbReference>
<accession>A0A517PP60</accession>
<dbReference type="GO" id="GO:0003948">
    <property type="term" value="F:N4-(beta-N-acetylglucosaminyl)-L-asparaginase activity"/>
    <property type="evidence" value="ECO:0007669"/>
    <property type="project" value="UniProtKB-EC"/>
</dbReference>
<feature type="site" description="Cleavage; by autolysis" evidence="3">
    <location>
        <begin position="246"/>
        <end position="247"/>
    </location>
</feature>
<dbReference type="SUPFAM" id="SSF56235">
    <property type="entry name" value="N-terminal nucleophile aminohydrolases (Ntn hydrolases)"/>
    <property type="match status" value="1"/>
</dbReference>
<dbReference type="EMBL" id="CP036266">
    <property type="protein sequence ID" value="QDT21165.1"/>
    <property type="molecule type" value="Genomic_DNA"/>
</dbReference>
<reference evidence="4 5" key="1">
    <citation type="submission" date="2019-02" db="EMBL/GenBank/DDBJ databases">
        <title>Deep-cultivation of Planctomycetes and their phenomic and genomic characterization uncovers novel biology.</title>
        <authorList>
            <person name="Wiegand S."/>
            <person name="Jogler M."/>
            <person name="Boedeker C."/>
            <person name="Pinto D."/>
            <person name="Vollmers J."/>
            <person name="Rivas-Marin E."/>
            <person name="Kohn T."/>
            <person name="Peeters S.H."/>
            <person name="Heuer A."/>
            <person name="Rast P."/>
            <person name="Oberbeckmann S."/>
            <person name="Bunk B."/>
            <person name="Jeske O."/>
            <person name="Meyerdierks A."/>
            <person name="Storesund J.E."/>
            <person name="Kallscheuer N."/>
            <person name="Luecker S."/>
            <person name="Lage O.M."/>
            <person name="Pohl T."/>
            <person name="Merkel B.J."/>
            <person name="Hornburger P."/>
            <person name="Mueller R.-W."/>
            <person name="Bruemmer F."/>
            <person name="Labrenz M."/>
            <person name="Spormann A.M."/>
            <person name="Op den Camp H."/>
            <person name="Overmann J."/>
            <person name="Amann R."/>
            <person name="Jetten M.S.M."/>
            <person name="Mascher T."/>
            <person name="Medema M.H."/>
            <person name="Devos D.P."/>
            <person name="Kaster A.-K."/>
            <person name="Ovreas L."/>
            <person name="Rohde M."/>
            <person name="Galperin M.Y."/>
            <person name="Jogler C."/>
        </authorList>
    </citation>
    <scope>NUCLEOTIDE SEQUENCE [LARGE SCALE GENOMIC DNA]</scope>
    <source>
        <strain evidence="4 5">HG66A1</strain>
    </source>
</reference>